<name>A7S3Q1_NEMVE</name>
<dbReference type="GO" id="GO:0016298">
    <property type="term" value="F:lipase activity"/>
    <property type="evidence" value="ECO:0000318"/>
    <property type="project" value="GO_Central"/>
</dbReference>
<evidence type="ECO:0000256" key="2">
    <source>
        <dbReference type="ARBA" id="ARBA00022729"/>
    </source>
</evidence>
<feature type="active site" description="Nucleophile" evidence="7">
    <location>
        <position position="150"/>
    </location>
</feature>
<dbReference type="InParanoid" id="A7S3Q1"/>
<dbReference type="GO" id="GO:0006629">
    <property type="term" value="P:lipid metabolic process"/>
    <property type="evidence" value="ECO:0000318"/>
    <property type="project" value="GO_Central"/>
</dbReference>
<feature type="active site" description="Charge relay system" evidence="7">
    <location>
        <position position="321"/>
    </location>
</feature>
<dbReference type="AlphaFoldDB" id="A7S3Q1"/>
<proteinExistence type="inferred from homology"/>
<dbReference type="Proteomes" id="UP000001593">
    <property type="component" value="Unassembled WGS sequence"/>
</dbReference>
<protein>
    <recommendedName>
        <fullName evidence="8">Partial AB-hydrolase lipase domain-containing protein</fullName>
    </recommendedName>
</protein>
<keyword evidence="2" id="KW-0732">Signal</keyword>
<evidence type="ECO:0000313" key="9">
    <source>
        <dbReference type="EMBL" id="EDO41646.1"/>
    </source>
</evidence>
<evidence type="ECO:0000256" key="7">
    <source>
        <dbReference type="PIRSR" id="PIRSR000862-1"/>
    </source>
</evidence>
<dbReference type="OrthoDB" id="9974421at2759"/>
<gene>
    <name evidence="9" type="ORF">NEMVEDRAFT_v1g103440</name>
</gene>
<dbReference type="InterPro" id="IPR025483">
    <property type="entry name" value="Lipase_euk"/>
</dbReference>
<dbReference type="FunFam" id="3.40.50.1820:FF:000021">
    <property type="entry name" value="Lipase"/>
    <property type="match status" value="1"/>
</dbReference>
<feature type="domain" description="Partial AB-hydrolase lipase" evidence="8">
    <location>
        <begin position="12"/>
        <end position="75"/>
    </location>
</feature>
<comment type="similarity">
    <text evidence="1">Belongs to the AB hydrolase superfamily. Lipase family.</text>
</comment>
<dbReference type="InterPro" id="IPR006693">
    <property type="entry name" value="AB_hydrolase_lipase"/>
</dbReference>
<dbReference type="GO" id="GO:0016042">
    <property type="term" value="P:lipid catabolic process"/>
    <property type="evidence" value="ECO:0007669"/>
    <property type="project" value="UniProtKB-KW"/>
</dbReference>
<evidence type="ECO:0000256" key="6">
    <source>
        <dbReference type="ARBA" id="ARBA00023180"/>
    </source>
</evidence>
<evidence type="ECO:0000259" key="8">
    <source>
        <dbReference type="Pfam" id="PF04083"/>
    </source>
</evidence>
<evidence type="ECO:0000256" key="5">
    <source>
        <dbReference type="ARBA" id="ARBA00023098"/>
    </source>
</evidence>
<evidence type="ECO:0000313" key="10">
    <source>
        <dbReference type="Proteomes" id="UP000001593"/>
    </source>
</evidence>
<feature type="active site" description="Charge relay system" evidence="7">
    <location>
        <position position="352"/>
    </location>
</feature>
<keyword evidence="5" id="KW-0443">Lipid metabolism</keyword>
<dbReference type="PANTHER" id="PTHR11005">
    <property type="entry name" value="LYSOSOMAL ACID LIPASE-RELATED"/>
    <property type="match status" value="1"/>
</dbReference>
<dbReference type="eggNOG" id="KOG2624">
    <property type="taxonomic scope" value="Eukaryota"/>
</dbReference>
<keyword evidence="10" id="KW-1185">Reference proteome</keyword>
<dbReference type="HOGENOM" id="CLU_010974_0_0_1"/>
<reference evidence="9 10" key="1">
    <citation type="journal article" date="2007" name="Science">
        <title>Sea anemone genome reveals ancestral eumetazoan gene repertoire and genomic organization.</title>
        <authorList>
            <person name="Putnam N.H."/>
            <person name="Srivastava M."/>
            <person name="Hellsten U."/>
            <person name="Dirks B."/>
            <person name="Chapman J."/>
            <person name="Salamov A."/>
            <person name="Terry A."/>
            <person name="Shapiro H."/>
            <person name="Lindquist E."/>
            <person name="Kapitonov V.V."/>
            <person name="Jurka J."/>
            <person name="Genikhovich G."/>
            <person name="Grigoriev I.V."/>
            <person name="Lucas S.M."/>
            <person name="Steele R.E."/>
            <person name="Finnerty J.R."/>
            <person name="Technau U."/>
            <person name="Martindale M.Q."/>
            <person name="Rokhsar D.S."/>
        </authorList>
    </citation>
    <scope>NUCLEOTIDE SEQUENCE [LARGE SCALE GENOMIC DNA]</scope>
    <source>
        <strain evidence="10">CH2 X CH6</strain>
    </source>
</reference>
<dbReference type="PhylomeDB" id="A7S3Q1"/>
<accession>A7S3Q1</accession>
<keyword evidence="3" id="KW-0378">Hydrolase</keyword>
<dbReference type="SUPFAM" id="SSF53474">
    <property type="entry name" value="alpha/beta-Hydrolases"/>
    <property type="match status" value="1"/>
</dbReference>
<keyword evidence="6" id="KW-0325">Glycoprotein</keyword>
<dbReference type="OMA" id="GYPYEKY"/>
<organism evidence="9 10">
    <name type="scientific">Nematostella vectensis</name>
    <name type="common">Starlet sea anemone</name>
    <dbReference type="NCBI Taxonomy" id="45351"/>
    <lineage>
        <taxon>Eukaryota</taxon>
        <taxon>Metazoa</taxon>
        <taxon>Cnidaria</taxon>
        <taxon>Anthozoa</taxon>
        <taxon>Hexacorallia</taxon>
        <taxon>Actiniaria</taxon>
        <taxon>Edwardsiidae</taxon>
        <taxon>Nematostella</taxon>
    </lineage>
</organism>
<sequence>RAREDPEINMNVSQMIQYHGYPVENYDVITKDGYIISIQRIPFGQNGKCKDVPNKPVIFVQHGLLCSSTNWVANLPNESLAFILADNCFDVWLGNVRGNIYGMRHVNVSIHSDAFWDFSWDEFSKYDLTAMIDKALKVSNVSSLYYAGHSQGTMMMFAESSCNKDLASKIKAHFALGPVTTIGHIESPIKYLANFVPEVEDLFKIFGIHDFLPNNEIMRILAVLFCEPLGIRDVCSDVIFILDGFDQSQLNMTRLPVYISHTPAGTSVKNMIHYAQMYKSKKFEMYDYGKDNIKRYGQNTPPQYNISAITVPTMLYWGGNDWLADPDDVSLLMKALPPKTLIDNKELKAWQHLDFIWGLDAAELVYDDIVTRIKKMEGIYY</sequence>
<evidence type="ECO:0000256" key="1">
    <source>
        <dbReference type="ARBA" id="ARBA00010701"/>
    </source>
</evidence>
<dbReference type="InterPro" id="IPR029058">
    <property type="entry name" value="AB_hydrolase_fold"/>
</dbReference>
<evidence type="ECO:0000256" key="3">
    <source>
        <dbReference type="ARBA" id="ARBA00022801"/>
    </source>
</evidence>
<dbReference type="FunCoup" id="A7S3Q1">
    <property type="interactions" value="28"/>
</dbReference>
<dbReference type="KEGG" id="nve:5513482"/>
<dbReference type="STRING" id="45351.A7S3Q1"/>
<dbReference type="EMBL" id="DS469574">
    <property type="protein sequence ID" value="EDO41646.1"/>
    <property type="molecule type" value="Genomic_DNA"/>
</dbReference>
<dbReference type="ESTHER" id="nemve-a7s3q1">
    <property type="family name" value="Acidic_Lipase"/>
</dbReference>
<feature type="non-terminal residue" evidence="9">
    <location>
        <position position="1"/>
    </location>
</feature>
<keyword evidence="4" id="KW-0442">Lipid degradation</keyword>
<evidence type="ECO:0000256" key="4">
    <source>
        <dbReference type="ARBA" id="ARBA00022963"/>
    </source>
</evidence>
<dbReference type="Gene3D" id="3.40.50.1820">
    <property type="entry name" value="alpha/beta hydrolase"/>
    <property type="match status" value="1"/>
</dbReference>
<dbReference type="PIRSF" id="PIRSF000862">
    <property type="entry name" value="Steryl_ester_lip"/>
    <property type="match status" value="1"/>
</dbReference>
<dbReference type="Pfam" id="PF04083">
    <property type="entry name" value="Abhydro_lipase"/>
    <property type="match status" value="1"/>
</dbReference>